<organism evidence="1 2">
    <name type="scientific">Winogradskyella marina</name>
    <dbReference type="NCBI Taxonomy" id="2785530"/>
    <lineage>
        <taxon>Bacteria</taxon>
        <taxon>Pseudomonadati</taxon>
        <taxon>Bacteroidota</taxon>
        <taxon>Flavobacteriia</taxon>
        <taxon>Flavobacteriales</taxon>
        <taxon>Flavobacteriaceae</taxon>
        <taxon>Winogradskyella</taxon>
    </lineage>
</organism>
<dbReference type="EMBL" id="JADOET010000001">
    <property type="protein sequence ID" value="MBF8148382.1"/>
    <property type="molecule type" value="Genomic_DNA"/>
</dbReference>
<dbReference type="PROSITE" id="PS51257">
    <property type="entry name" value="PROKAR_LIPOPROTEIN"/>
    <property type="match status" value="1"/>
</dbReference>
<proteinExistence type="predicted"/>
<evidence type="ECO:0008006" key="3">
    <source>
        <dbReference type="Google" id="ProtNLM"/>
    </source>
</evidence>
<accession>A0ABS0ED60</accession>
<evidence type="ECO:0000313" key="2">
    <source>
        <dbReference type="Proteomes" id="UP000611215"/>
    </source>
</evidence>
<dbReference type="RefSeq" id="WP_195869670.1">
    <property type="nucleotide sequence ID" value="NZ_JADOET010000001.1"/>
</dbReference>
<gene>
    <name evidence="1" type="ORF">ITJ86_00650</name>
</gene>
<comment type="caution">
    <text evidence="1">The sequence shown here is derived from an EMBL/GenBank/DDBJ whole genome shotgun (WGS) entry which is preliminary data.</text>
</comment>
<evidence type="ECO:0000313" key="1">
    <source>
        <dbReference type="EMBL" id="MBF8148382.1"/>
    </source>
</evidence>
<keyword evidence="2" id="KW-1185">Reference proteome</keyword>
<name>A0ABS0ED60_9FLAO</name>
<protein>
    <recommendedName>
        <fullName evidence="3">DUF4595 domain-containing protein</fullName>
    </recommendedName>
</protein>
<reference evidence="1 2" key="1">
    <citation type="submission" date="2020-11" db="EMBL/GenBank/DDBJ databases">
        <title>Winogradskyella marina sp. nov., isolated from marine sediment.</title>
        <authorList>
            <person name="Bo J."/>
            <person name="Wang S."/>
            <person name="Song X."/>
            <person name="Du Z."/>
        </authorList>
    </citation>
    <scope>NUCLEOTIDE SEQUENCE [LARGE SCALE GENOMIC DNA]</scope>
    <source>
        <strain evidence="1 2">F6397</strain>
    </source>
</reference>
<sequence length="286" mass="33030">MKYTFYIVLFAVLFSCNSDDIQDSENETPNTLIIKHIKDIGDNNERNFYFDINGRLDSITDTSALSAYNYILSKFEYSNDDKLISSYHTYGTEESFADLTYTGTDISNYHYVTFGYQTDANIIIDNNTINYNDLLESGIEEDDLNIQWTFSLDNLKYLIQKKSTLINNDNSVWNITDYEYDANFNMIESHTTINFGSQADYSTTFTYDDKKNPIAETMDNYKLALYFMDDYNIVDMSPNNVLSKTDAQGVTDVYTYIYNNDNYPVSATITNTVTGEVTNTITYSYY</sequence>
<dbReference type="Proteomes" id="UP000611215">
    <property type="component" value="Unassembled WGS sequence"/>
</dbReference>